<name>A0A0U4BET6_9BACT</name>
<keyword evidence="1" id="KW-0732">Signal</keyword>
<dbReference type="EMBL" id="CP013909">
    <property type="protein sequence ID" value="ALW85083.1"/>
    <property type="molecule type" value="Genomic_DNA"/>
</dbReference>
<accession>A0A0U4BET6</accession>
<dbReference type="OrthoDB" id="982903at2"/>
<protein>
    <recommendedName>
        <fullName evidence="4">Alginate export domain-containing protein</fullName>
    </recommendedName>
</protein>
<dbReference type="Proteomes" id="UP000059542">
    <property type="component" value="Chromosome"/>
</dbReference>
<evidence type="ECO:0000313" key="2">
    <source>
        <dbReference type="EMBL" id="ALW85083.1"/>
    </source>
</evidence>
<evidence type="ECO:0000256" key="1">
    <source>
        <dbReference type="SAM" id="SignalP"/>
    </source>
</evidence>
<dbReference type="AlphaFoldDB" id="A0A0U4BET6"/>
<reference evidence="2 3" key="1">
    <citation type="submission" date="2015-12" db="EMBL/GenBank/DDBJ databases">
        <authorList>
            <person name="Shamseldin A."/>
            <person name="Moawad H."/>
            <person name="Abd El-Rahim W.M."/>
            <person name="Sadowsky M.J."/>
        </authorList>
    </citation>
    <scope>NUCLEOTIDE SEQUENCE [LARGE SCALE GENOMIC DNA]</scope>
    <source>
        <strain evidence="2 3">DG5B</strain>
    </source>
</reference>
<feature type="chain" id="PRO_5006846851" description="Alginate export domain-containing protein" evidence="1">
    <location>
        <begin position="28"/>
        <end position="283"/>
    </location>
</feature>
<feature type="signal peptide" evidence="1">
    <location>
        <begin position="1"/>
        <end position="27"/>
    </location>
</feature>
<dbReference type="RefSeq" id="WP_068191811.1">
    <property type="nucleotide sequence ID" value="NZ_CP013909.1"/>
</dbReference>
<sequence length="283" mass="31488">MNYWYSFARWGAAVLASGLLLAQPAAAQTRRATLDLQLWPELQAELALKNGDYLFLGLRGQRDVESASYNGDARRLGFDERRVTLGYEHFWSEHWSGGGTLRLEALGYKRLVLVPEALLRHRSSLAGLTFGQRLSLERTLPNNAGYVGGPGPDGQNWARLRVDLEKLVPVGSGGFALRPRLSYEAATRIRLLKSNTDAKQRSIDFTSARAELGCRVSDHFDITPWVASQTRYSFTLAQTDVNGNVTIPAGRLNLATPVIGIDARFTLFQGKTVFERQQLPTQH</sequence>
<keyword evidence="3" id="KW-1185">Reference proteome</keyword>
<dbReference type="STRING" id="1411621.AUC43_08265"/>
<evidence type="ECO:0000313" key="3">
    <source>
        <dbReference type="Proteomes" id="UP000059542"/>
    </source>
</evidence>
<gene>
    <name evidence="2" type="ORF">AUC43_08265</name>
</gene>
<dbReference type="KEGG" id="hyg:AUC43_08265"/>
<evidence type="ECO:0008006" key="4">
    <source>
        <dbReference type="Google" id="ProtNLM"/>
    </source>
</evidence>
<organism evidence="2 3">
    <name type="scientific">Hymenobacter sedentarius</name>
    <dbReference type="NCBI Taxonomy" id="1411621"/>
    <lineage>
        <taxon>Bacteria</taxon>
        <taxon>Pseudomonadati</taxon>
        <taxon>Bacteroidota</taxon>
        <taxon>Cytophagia</taxon>
        <taxon>Cytophagales</taxon>
        <taxon>Hymenobacteraceae</taxon>
        <taxon>Hymenobacter</taxon>
    </lineage>
</organism>
<proteinExistence type="predicted"/>